<proteinExistence type="predicted"/>
<protein>
    <submittedName>
        <fullName evidence="1">Putative secreted protein</fullName>
    </submittedName>
</protein>
<dbReference type="AlphaFoldDB" id="A0A2M4C5U2"/>
<sequence>MGGAVAFDTGGISFGLLLAAGLGTAGEYFKLPELLERTPDVTMETGGVAVDGRTLDFTTPVGLLPVPYGVGVDGFGRCTILFNNFSGCCRLVNVFARTIGRIVSIFLLLLACEGVLRSPGSSSSIGITVVTCESFLGRVGTINGSLVLVVKLLPVAFFFNSLKLKGARSALSFPF</sequence>
<accession>A0A2M4C5U2</accession>
<reference evidence="1" key="1">
    <citation type="submission" date="2018-01" db="EMBL/GenBank/DDBJ databases">
        <title>An insight into the sialome of Amazonian anophelines.</title>
        <authorList>
            <person name="Ribeiro J.M."/>
            <person name="Scarpassa V."/>
            <person name="Calvo E."/>
        </authorList>
    </citation>
    <scope>NUCLEOTIDE SEQUENCE</scope>
    <source>
        <tissue evidence="1">Salivary glands</tissue>
    </source>
</reference>
<dbReference type="EMBL" id="GGFJ01011595">
    <property type="protein sequence ID" value="MBW60736.1"/>
    <property type="molecule type" value="Transcribed_RNA"/>
</dbReference>
<evidence type="ECO:0000313" key="1">
    <source>
        <dbReference type="EMBL" id="MBW60736.1"/>
    </source>
</evidence>
<name>A0A2M4C5U2_9DIPT</name>
<organism evidence="1">
    <name type="scientific">Anopheles marajoara</name>
    <dbReference type="NCBI Taxonomy" id="58244"/>
    <lineage>
        <taxon>Eukaryota</taxon>
        <taxon>Metazoa</taxon>
        <taxon>Ecdysozoa</taxon>
        <taxon>Arthropoda</taxon>
        <taxon>Hexapoda</taxon>
        <taxon>Insecta</taxon>
        <taxon>Pterygota</taxon>
        <taxon>Neoptera</taxon>
        <taxon>Endopterygota</taxon>
        <taxon>Diptera</taxon>
        <taxon>Nematocera</taxon>
        <taxon>Culicoidea</taxon>
        <taxon>Culicidae</taxon>
        <taxon>Anophelinae</taxon>
        <taxon>Anopheles</taxon>
    </lineage>
</organism>